<evidence type="ECO:0000256" key="8">
    <source>
        <dbReference type="ARBA" id="ARBA00052751"/>
    </source>
</evidence>
<dbReference type="InterPro" id="IPR042119">
    <property type="entry name" value="QueA_dom2"/>
</dbReference>
<evidence type="ECO:0000313" key="14">
    <source>
        <dbReference type="EMBL" id="BCO09842.1"/>
    </source>
</evidence>
<comment type="similarity">
    <text evidence="9 13">Belongs to the QueA family.</text>
</comment>
<dbReference type="EMBL" id="AP024233">
    <property type="protein sequence ID" value="BCO09842.1"/>
    <property type="molecule type" value="Genomic_DNA"/>
</dbReference>
<evidence type="ECO:0000313" key="15">
    <source>
        <dbReference type="Proteomes" id="UP001063350"/>
    </source>
</evidence>
<name>A0A915U3B4_9BACT</name>
<comment type="function">
    <text evidence="13">Transfers and isomerizes the ribose moiety from AdoMet to the 7-aminomethyl group of 7-deazaguanine (preQ1-tRNA) to give epoxyqueuosine (oQ-tRNA).</text>
</comment>
<keyword evidence="4 13" id="KW-0963">Cytoplasm</keyword>
<dbReference type="EC" id="2.4.99.17" evidence="10 13"/>
<dbReference type="FunFam" id="3.40.1780.10:FF:000001">
    <property type="entry name" value="S-adenosylmethionine:tRNA ribosyltransferase-isomerase"/>
    <property type="match status" value="1"/>
</dbReference>
<dbReference type="RefSeq" id="WP_267926582.1">
    <property type="nucleotide sequence ID" value="NZ_AP024233.1"/>
</dbReference>
<dbReference type="NCBIfam" id="NF001140">
    <property type="entry name" value="PRK00147.1"/>
    <property type="match status" value="1"/>
</dbReference>
<dbReference type="InterPro" id="IPR036100">
    <property type="entry name" value="QueA_sf"/>
</dbReference>
<evidence type="ECO:0000256" key="9">
    <source>
        <dbReference type="ARBA" id="ARBA00061210"/>
    </source>
</evidence>
<dbReference type="InterPro" id="IPR042118">
    <property type="entry name" value="QueA_dom1"/>
</dbReference>
<evidence type="ECO:0000256" key="5">
    <source>
        <dbReference type="ARBA" id="ARBA00022679"/>
    </source>
</evidence>
<dbReference type="PANTHER" id="PTHR30307">
    <property type="entry name" value="S-ADENOSYLMETHIONINE:TRNA RIBOSYLTRANSFERASE-ISOMERASE"/>
    <property type="match status" value="1"/>
</dbReference>
<dbReference type="NCBIfam" id="TIGR00113">
    <property type="entry name" value="queA"/>
    <property type="match status" value="1"/>
</dbReference>
<gene>
    <name evidence="13 14" type="primary">queA</name>
    <name evidence="14" type="ORF">GF1_22180</name>
</gene>
<dbReference type="GO" id="GO:0008616">
    <property type="term" value="P:tRNA queuosine(34) biosynthetic process"/>
    <property type="evidence" value="ECO:0007669"/>
    <property type="project" value="UniProtKB-UniRule"/>
</dbReference>
<keyword evidence="5 13" id="KW-0808">Transferase</keyword>
<dbReference type="Proteomes" id="UP001063350">
    <property type="component" value="Chromosome"/>
</dbReference>
<accession>A0A915U3B4</accession>
<keyword evidence="15" id="KW-1185">Reference proteome</keyword>
<comment type="pathway">
    <text evidence="2 13">tRNA modification; tRNA-queuosine biosynthesis.</text>
</comment>
<sequence length="369" mass="41082">MQPQFRLSSYDYDLPPERIAQHPAARRDQSRLLVLHCPDGRTEHTRFEAIGSYLRPGDLLVVNNTKVFPARLLGHKETGGKVEMLLLHYPRFPDCDTSAQSITIEAEAMALVKSSRRPRPDTLLIFGDQLQARVLSLHDNGKVKVSLRLHLEAGQDPEEVLASCGQIPLPPYIHRPKGTTPEDTHRYQTRYAERTGSVAAPTAGLHFSDRLLKELLAAGVSMATVTLHVGYGTFAPVRSEDIREHQIHAEYVEVSADTAAAVNRTRDEGGRIWAVGTTSVRTLEFAAAASGRVEPIQGLCQLYIYPGFRFQVVDNLVTNFHLPRSSLLFLVAALAGREQILEAYNEAVEKEYRFFSYGDAMAIITRALP</sequence>
<dbReference type="Gene3D" id="2.40.10.240">
    <property type="entry name" value="QueA-like"/>
    <property type="match status" value="1"/>
</dbReference>
<evidence type="ECO:0000256" key="10">
    <source>
        <dbReference type="ARBA" id="ARBA00066503"/>
    </source>
</evidence>
<evidence type="ECO:0000256" key="7">
    <source>
        <dbReference type="ARBA" id="ARBA00022785"/>
    </source>
</evidence>
<evidence type="ECO:0000256" key="13">
    <source>
        <dbReference type="HAMAP-Rule" id="MF_00113"/>
    </source>
</evidence>
<protein>
    <recommendedName>
        <fullName evidence="11 13">S-adenosylmethionine:tRNA ribosyltransferase-isomerase</fullName>
        <ecNumber evidence="10 13">2.4.99.17</ecNumber>
    </recommendedName>
    <alternativeName>
        <fullName evidence="12 13">Queuosine biosynthesis protein QueA</fullName>
    </alternativeName>
</protein>
<keyword evidence="6 13" id="KW-0949">S-adenosyl-L-methionine</keyword>
<dbReference type="KEGG" id="ddu:GF1_22180"/>
<evidence type="ECO:0000256" key="12">
    <source>
        <dbReference type="ARBA" id="ARBA00076160"/>
    </source>
</evidence>
<dbReference type="HAMAP" id="MF_00113">
    <property type="entry name" value="QueA"/>
    <property type="match status" value="1"/>
</dbReference>
<reference evidence="14" key="1">
    <citation type="submission" date="2020-12" db="EMBL/GenBank/DDBJ databases">
        <title>Desulfobium dissulfuricans gen. nov., sp. nov., a novel mesophilic, sulfate-reducing bacterium isolated from a deep-sea hydrothermal vent.</title>
        <authorList>
            <person name="Hashimoto Y."/>
            <person name="Tame A."/>
            <person name="Sawayama S."/>
            <person name="Miyazaki J."/>
            <person name="Takai K."/>
            <person name="Nakagawa S."/>
        </authorList>
    </citation>
    <scope>NUCLEOTIDE SEQUENCE</scope>
    <source>
        <strain evidence="14">GF1</strain>
    </source>
</reference>
<dbReference type="PANTHER" id="PTHR30307:SF0">
    <property type="entry name" value="S-ADENOSYLMETHIONINE:TRNA RIBOSYLTRANSFERASE-ISOMERASE"/>
    <property type="match status" value="1"/>
</dbReference>
<dbReference type="GO" id="GO:0051075">
    <property type="term" value="F:S-adenosylmethionine:tRNA ribosyltransferase-isomerase activity"/>
    <property type="evidence" value="ECO:0007669"/>
    <property type="project" value="UniProtKB-EC"/>
</dbReference>
<comment type="subcellular location">
    <subcellularLocation>
        <location evidence="1 13">Cytoplasm</location>
    </subcellularLocation>
</comment>
<dbReference type="SUPFAM" id="SSF111337">
    <property type="entry name" value="QueA-like"/>
    <property type="match status" value="1"/>
</dbReference>
<dbReference type="GO" id="GO:0005737">
    <property type="term" value="C:cytoplasm"/>
    <property type="evidence" value="ECO:0007669"/>
    <property type="project" value="UniProtKB-SubCell"/>
</dbReference>
<evidence type="ECO:0000256" key="11">
    <source>
        <dbReference type="ARBA" id="ARBA00069325"/>
    </source>
</evidence>
<evidence type="ECO:0000256" key="4">
    <source>
        <dbReference type="ARBA" id="ARBA00022490"/>
    </source>
</evidence>
<evidence type="ECO:0000256" key="3">
    <source>
        <dbReference type="ARBA" id="ARBA00011245"/>
    </source>
</evidence>
<evidence type="ECO:0000256" key="6">
    <source>
        <dbReference type="ARBA" id="ARBA00022691"/>
    </source>
</evidence>
<organism evidence="14 15">
    <name type="scientific">Desulfolithobacter dissulfuricans</name>
    <dbReference type="NCBI Taxonomy" id="2795293"/>
    <lineage>
        <taxon>Bacteria</taxon>
        <taxon>Pseudomonadati</taxon>
        <taxon>Thermodesulfobacteriota</taxon>
        <taxon>Desulfobulbia</taxon>
        <taxon>Desulfobulbales</taxon>
        <taxon>Desulfobulbaceae</taxon>
        <taxon>Desulfolithobacter</taxon>
    </lineage>
</organism>
<dbReference type="InterPro" id="IPR003699">
    <property type="entry name" value="QueA"/>
</dbReference>
<dbReference type="Gene3D" id="3.40.1780.10">
    <property type="entry name" value="QueA-like"/>
    <property type="match status" value="1"/>
</dbReference>
<comment type="catalytic activity">
    <reaction evidence="8 13">
        <text>7-aminomethyl-7-carbaguanosine(34) in tRNA + S-adenosyl-L-methionine = epoxyqueuosine(34) in tRNA + adenine + L-methionine + 2 H(+)</text>
        <dbReference type="Rhea" id="RHEA:32155"/>
        <dbReference type="Rhea" id="RHEA-COMP:10342"/>
        <dbReference type="Rhea" id="RHEA-COMP:18582"/>
        <dbReference type="ChEBI" id="CHEBI:15378"/>
        <dbReference type="ChEBI" id="CHEBI:16708"/>
        <dbReference type="ChEBI" id="CHEBI:57844"/>
        <dbReference type="ChEBI" id="CHEBI:59789"/>
        <dbReference type="ChEBI" id="CHEBI:82833"/>
        <dbReference type="ChEBI" id="CHEBI:194443"/>
        <dbReference type="EC" id="2.4.99.17"/>
    </reaction>
</comment>
<proteinExistence type="inferred from homology"/>
<evidence type="ECO:0000256" key="2">
    <source>
        <dbReference type="ARBA" id="ARBA00004691"/>
    </source>
</evidence>
<evidence type="ECO:0000256" key="1">
    <source>
        <dbReference type="ARBA" id="ARBA00004496"/>
    </source>
</evidence>
<dbReference type="AlphaFoldDB" id="A0A915U3B4"/>
<dbReference type="Pfam" id="PF02547">
    <property type="entry name" value="Queuosine_synth"/>
    <property type="match status" value="1"/>
</dbReference>
<comment type="subunit">
    <text evidence="3 13">Monomer.</text>
</comment>
<keyword evidence="7 13" id="KW-0671">Queuosine biosynthesis</keyword>